<sequence length="235" mass="26406">MAEEQQSVSRLVAWFESLKRTAALHLPTYDPINANATPHETTPLLSEVSEPNEEGKGKLSLAYEVQTTGPEIVASNPATNALTTHRSISTTPAFWNSSSSNFDGMMMYPHSTLEENDELLLDSRNDDAETLHPIHPPSQEHSDLSPSYNAQTPLLQPFPAPALGLLPPRRRYELRRIVRRRREVWGPRAQWMRRQCNEWLEYEGGAMGVAFSLVMCMFLFVGVWIIVKGASSDSI</sequence>
<evidence type="ECO:0000313" key="3">
    <source>
        <dbReference type="Proteomes" id="UP000799444"/>
    </source>
</evidence>
<reference evidence="2" key="1">
    <citation type="journal article" date="2020" name="Stud. Mycol.">
        <title>101 Dothideomycetes genomes: a test case for predicting lifestyles and emergence of pathogens.</title>
        <authorList>
            <person name="Haridas S."/>
            <person name="Albert R."/>
            <person name="Binder M."/>
            <person name="Bloem J."/>
            <person name="Labutti K."/>
            <person name="Salamov A."/>
            <person name="Andreopoulos B."/>
            <person name="Baker S."/>
            <person name="Barry K."/>
            <person name="Bills G."/>
            <person name="Bluhm B."/>
            <person name="Cannon C."/>
            <person name="Castanera R."/>
            <person name="Culley D."/>
            <person name="Daum C."/>
            <person name="Ezra D."/>
            <person name="Gonzalez J."/>
            <person name="Henrissat B."/>
            <person name="Kuo A."/>
            <person name="Liang C."/>
            <person name="Lipzen A."/>
            <person name="Lutzoni F."/>
            <person name="Magnuson J."/>
            <person name="Mondo S."/>
            <person name="Nolan M."/>
            <person name="Ohm R."/>
            <person name="Pangilinan J."/>
            <person name="Park H.-J."/>
            <person name="Ramirez L."/>
            <person name="Alfaro M."/>
            <person name="Sun H."/>
            <person name="Tritt A."/>
            <person name="Yoshinaga Y."/>
            <person name="Zwiers L.-H."/>
            <person name="Turgeon B."/>
            <person name="Goodwin S."/>
            <person name="Spatafora J."/>
            <person name="Crous P."/>
            <person name="Grigoriev I."/>
        </authorList>
    </citation>
    <scope>NUCLEOTIDE SEQUENCE</scope>
    <source>
        <strain evidence="2">CBS 125425</strain>
    </source>
</reference>
<dbReference type="AlphaFoldDB" id="A0A9P4V420"/>
<organism evidence="2 3">
    <name type="scientific">Polyplosphaeria fusca</name>
    <dbReference type="NCBI Taxonomy" id="682080"/>
    <lineage>
        <taxon>Eukaryota</taxon>
        <taxon>Fungi</taxon>
        <taxon>Dikarya</taxon>
        <taxon>Ascomycota</taxon>
        <taxon>Pezizomycotina</taxon>
        <taxon>Dothideomycetes</taxon>
        <taxon>Pleosporomycetidae</taxon>
        <taxon>Pleosporales</taxon>
        <taxon>Tetraplosphaeriaceae</taxon>
        <taxon>Polyplosphaeria</taxon>
    </lineage>
</organism>
<evidence type="ECO:0000256" key="1">
    <source>
        <dbReference type="SAM" id="Phobius"/>
    </source>
</evidence>
<gene>
    <name evidence="2" type="ORF">EJ04DRAFT_521257</name>
</gene>
<keyword evidence="1" id="KW-0812">Transmembrane</keyword>
<keyword evidence="1" id="KW-0472">Membrane</keyword>
<proteinExistence type="predicted"/>
<protein>
    <submittedName>
        <fullName evidence="2">Uncharacterized protein</fullName>
    </submittedName>
</protein>
<evidence type="ECO:0000313" key="2">
    <source>
        <dbReference type="EMBL" id="KAF2737264.1"/>
    </source>
</evidence>
<dbReference type="EMBL" id="ML996117">
    <property type="protein sequence ID" value="KAF2737264.1"/>
    <property type="molecule type" value="Genomic_DNA"/>
</dbReference>
<comment type="caution">
    <text evidence="2">The sequence shown here is derived from an EMBL/GenBank/DDBJ whole genome shotgun (WGS) entry which is preliminary data.</text>
</comment>
<accession>A0A9P4V420</accession>
<dbReference type="Proteomes" id="UP000799444">
    <property type="component" value="Unassembled WGS sequence"/>
</dbReference>
<keyword evidence="1" id="KW-1133">Transmembrane helix</keyword>
<feature type="transmembrane region" description="Helical" evidence="1">
    <location>
        <begin position="205"/>
        <end position="227"/>
    </location>
</feature>
<keyword evidence="3" id="KW-1185">Reference proteome</keyword>
<name>A0A9P4V420_9PLEO</name>